<reference evidence="1 2" key="1">
    <citation type="submission" date="2019-02" db="EMBL/GenBank/DDBJ databases">
        <title>Deep-cultivation of Planctomycetes and their phenomic and genomic characterization uncovers novel biology.</title>
        <authorList>
            <person name="Wiegand S."/>
            <person name="Jogler M."/>
            <person name="Boedeker C."/>
            <person name="Pinto D."/>
            <person name="Vollmers J."/>
            <person name="Rivas-Marin E."/>
            <person name="Kohn T."/>
            <person name="Peeters S.H."/>
            <person name="Heuer A."/>
            <person name="Rast P."/>
            <person name="Oberbeckmann S."/>
            <person name="Bunk B."/>
            <person name="Jeske O."/>
            <person name="Meyerdierks A."/>
            <person name="Storesund J.E."/>
            <person name="Kallscheuer N."/>
            <person name="Luecker S."/>
            <person name="Lage O.M."/>
            <person name="Pohl T."/>
            <person name="Merkel B.J."/>
            <person name="Hornburger P."/>
            <person name="Mueller R.-W."/>
            <person name="Bruemmer F."/>
            <person name="Labrenz M."/>
            <person name="Spormann A.M."/>
            <person name="Op Den Camp H."/>
            <person name="Overmann J."/>
            <person name="Amann R."/>
            <person name="Jetten M.S.M."/>
            <person name="Mascher T."/>
            <person name="Medema M.H."/>
            <person name="Devos D.P."/>
            <person name="Kaster A.-K."/>
            <person name="Ovreas L."/>
            <person name="Rohde M."/>
            <person name="Galperin M.Y."/>
            <person name="Jogler C."/>
        </authorList>
    </citation>
    <scope>NUCLEOTIDE SEQUENCE [LARGE SCALE GENOMIC DNA]</scope>
    <source>
        <strain evidence="1 2">CA54</strain>
    </source>
</reference>
<proteinExistence type="predicted"/>
<protein>
    <submittedName>
        <fullName evidence="1">Uncharacterized protein</fullName>
    </submittedName>
</protein>
<organism evidence="1 2">
    <name type="scientific">Symmachiella macrocystis</name>
    <dbReference type="NCBI Taxonomy" id="2527985"/>
    <lineage>
        <taxon>Bacteria</taxon>
        <taxon>Pseudomonadati</taxon>
        <taxon>Planctomycetota</taxon>
        <taxon>Planctomycetia</taxon>
        <taxon>Planctomycetales</taxon>
        <taxon>Planctomycetaceae</taxon>
        <taxon>Symmachiella</taxon>
    </lineage>
</organism>
<evidence type="ECO:0000313" key="2">
    <source>
        <dbReference type="Proteomes" id="UP000320735"/>
    </source>
</evidence>
<keyword evidence="2" id="KW-1185">Reference proteome</keyword>
<dbReference type="AlphaFoldDB" id="A0A5C6BMU8"/>
<dbReference type="Proteomes" id="UP000320735">
    <property type="component" value="Unassembled WGS sequence"/>
</dbReference>
<dbReference type="EMBL" id="SJPP01000001">
    <property type="protein sequence ID" value="TWU12731.1"/>
    <property type="molecule type" value="Genomic_DNA"/>
</dbReference>
<name>A0A5C6BMU8_9PLAN</name>
<comment type="caution">
    <text evidence="1">The sequence shown here is derived from an EMBL/GenBank/DDBJ whole genome shotgun (WGS) entry which is preliminary data.</text>
</comment>
<accession>A0A5C6BMU8</accession>
<evidence type="ECO:0000313" key="1">
    <source>
        <dbReference type="EMBL" id="TWU12731.1"/>
    </source>
</evidence>
<gene>
    <name evidence="1" type="ORF">CA54_15560</name>
</gene>
<sequence length="63" mass="7299">MPTETPESSLNSLSKVAKKHHRAWQVLESNADADFSESVKFRDLMDRASDLDRFSDFILQRPF</sequence>